<keyword evidence="1" id="KW-0732">Signal</keyword>
<evidence type="ECO:0000313" key="3">
    <source>
        <dbReference type="RefSeq" id="XP_034240271.1"/>
    </source>
</evidence>
<name>A0A6P8YT46_THRPL</name>
<dbReference type="AlphaFoldDB" id="A0A6P8YT46"/>
<dbReference type="Gene3D" id="3.40.50.300">
    <property type="entry name" value="P-loop containing nucleotide triphosphate hydrolases"/>
    <property type="match status" value="1"/>
</dbReference>
<feature type="non-terminal residue" evidence="3">
    <location>
        <position position="649"/>
    </location>
</feature>
<dbReference type="OrthoDB" id="2386367at2759"/>
<feature type="signal peptide" evidence="1">
    <location>
        <begin position="1"/>
        <end position="21"/>
    </location>
</feature>
<evidence type="ECO:0000313" key="2">
    <source>
        <dbReference type="Proteomes" id="UP000515158"/>
    </source>
</evidence>
<accession>A0A6P8YT46</accession>
<dbReference type="KEGG" id="tpal:117644765"/>
<dbReference type="Proteomes" id="UP000515158">
    <property type="component" value="Unplaced"/>
</dbReference>
<dbReference type="RefSeq" id="XP_034240271.1">
    <property type="nucleotide sequence ID" value="XM_034384380.1"/>
</dbReference>
<feature type="chain" id="PRO_5027673280" evidence="1">
    <location>
        <begin position="22"/>
        <end position="649"/>
    </location>
</feature>
<evidence type="ECO:0000256" key="1">
    <source>
        <dbReference type="SAM" id="SignalP"/>
    </source>
</evidence>
<reference evidence="3" key="1">
    <citation type="submission" date="2025-08" db="UniProtKB">
        <authorList>
            <consortium name="RefSeq"/>
        </authorList>
    </citation>
    <scope>IDENTIFICATION</scope>
    <source>
        <tissue evidence="3">Total insect</tissue>
    </source>
</reference>
<dbReference type="InterPro" id="IPR027417">
    <property type="entry name" value="P-loop_NTPase"/>
</dbReference>
<dbReference type="GeneID" id="117644765"/>
<dbReference type="InParanoid" id="A0A6P8YT46"/>
<organism evidence="3">
    <name type="scientific">Thrips palmi</name>
    <name type="common">Melon thrips</name>
    <dbReference type="NCBI Taxonomy" id="161013"/>
    <lineage>
        <taxon>Eukaryota</taxon>
        <taxon>Metazoa</taxon>
        <taxon>Ecdysozoa</taxon>
        <taxon>Arthropoda</taxon>
        <taxon>Hexapoda</taxon>
        <taxon>Insecta</taxon>
        <taxon>Pterygota</taxon>
        <taxon>Neoptera</taxon>
        <taxon>Paraneoptera</taxon>
        <taxon>Thysanoptera</taxon>
        <taxon>Terebrantia</taxon>
        <taxon>Thripoidea</taxon>
        <taxon>Thripidae</taxon>
        <taxon>Thrips</taxon>
    </lineage>
</organism>
<proteinExistence type="predicted"/>
<gene>
    <name evidence="3" type="primary">LOC117644765</name>
</gene>
<keyword evidence="2" id="KW-1185">Reference proteome</keyword>
<protein>
    <submittedName>
        <fullName evidence="3">Uncharacterized protein LOC117644765</fullName>
    </submittedName>
</protein>
<sequence length="649" mass="69720">MVAHRALRFVLVALLLGRIHGHGPEEPHASGQQEACVGEQQCLSECTAPTAVLAVPEEVVLVLGNSGSGKSALAKLLSRNDGDMVAVQDNNNYLIEGDGIGSSIASVTSVPELYHDNETLTDYFDCPGFEDTRGTCTEVTTTYYMKDIARHARRVKVLLLTPHFAVRKGQDRGDFVTMLKHAATVLQNPAKLQQSLALVVTKMEAPMMKVRGRYVRVPDVEVKKAVAAFLSTQVRPFLAAMAEDAGVEPEERVVFANALKLVDILLGDGKGDQGRIGLFHAPDEEGAMDDIQVMRDGRAALLDLVLHRMRYADVQQDDFGFSVSARTKVFALERARRLNADVVAALAEISATAKKQSDEAYDPSDIRATQERYAELEEKAAGVAARVKNSTDVQDFCQRAAEDFDDKVADKCRLLDVLQVVSGQPLVDKAVLASTWAAPLDGVTAYVKGKKAWYSLLLSLYPRLNSYRVQSQRQKVRQAVLDKSAGFALVPGFPTQAELASMAALWQNQSVPRSELDALLSRAGRGPEARCLPDGVVVVEGESLLLSEAVSVARSSCGWPKLLEVHALNTFFVDDSVRLPGVLLAVVAPRWEILGSPSIYLDGEPGGAPGRAAWGAASGGGLFMAVGLEFIGGKVLVSARGGAGGAGQD</sequence>